<accession>A0A451A5C3</accession>
<name>A0A451A5C3_9GAMM</name>
<dbReference type="AlphaFoldDB" id="A0A451A5C3"/>
<proteinExistence type="predicted"/>
<evidence type="ECO:0000313" key="1">
    <source>
        <dbReference type="EMBL" id="VFK55155.1"/>
    </source>
</evidence>
<protein>
    <submittedName>
        <fullName evidence="2">Uncharacterized protein</fullName>
    </submittedName>
</protein>
<organism evidence="2">
    <name type="scientific">Candidatus Kentrum sp. TUN</name>
    <dbReference type="NCBI Taxonomy" id="2126343"/>
    <lineage>
        <taxon>Bacteria</taxon>
        <taxon>Pseudomonadati</taxon>
        <taxon>Pseudomonadota</taxon>
        <taxon>Gammaproteobacteria</taxon>
        <taxon>Candidatus Kentrum</taxon>
    </lineage>
</organism>
<gene>
    <name evidence="2" type="ORF">BECKTUN1418E_GA0071001_106310</name>
    <name evidence="1" type="ORF">BECKTUN1418F_GA0071002_106410</name>
</gene>
<sequence>MVQTRFQGPIAMEGKRLETETRKVQTLTIYNIDSSALDRELAMN</sequence>
<dbReference type="EMBL" id="CAADFV010000063">
    <property type="protein sequence ID" value="VFK61232.1"/>
    <property type="molecule type" value="Genomic_DNA"/>
</dbReference>
<evidence type="ECO:0000313" key="2">
    <source>
        <dbReference type="EMBL" id="VFK61232.1"/>
    </source>
</evidence>
<dbReference type="EMBL" id="CAADFY010000064">
    <property type="protein sequence ID" value="VFK55155.1"/>
    <property type="molecule type" value="Genomic_DNA"/>
</dbReference>
<reference evidence="2" key="1">
    <citation type="submission" date="2019-02" db="EMBL/GenBank/DDBJ databases">
        <authorList>
            <person name="Gruber-Vodicka R. H."/>
            <person name="Seah K. B. B."/>
        </authorList>
    </citation>
    <scope>NUCLEOTIDE SEQUENCE</scope>
    <source>
        <strain evidence="2">BECK_BY2</strain>
        <strain evidence="1">BECK_BY3</strain>
    </source>
</reference>